<dbReference type="EMBL" id="FRAD01000016">
    <property type="protein sequence ID" value="SHK18347.1"/>
    <property type="molecule type" value="Genomic_DNA"/>
</dbReference>
<name>A0A1M6QE45_9CLOT</name>
<evidence type="ECO:0000313" key="2">
    <source>
        <dbReference type="Proteomes" id="UP000183952"/>
    </source>
</evidence>
<dbReference type="RefSeq" id="WP_072903934.1">
    <property type="nucleotide sequence ID" value="NZ_FRAD01000016.1"/>
</dbReference>
<evidence type="ECO:0000313" key="1">
    <source>
        <dbReference type="EMBL" id="SHK18347.1"/>
    </source>
</evidence>
<gene>
    <name evidence="1" type="ORF">SAMN02745248_01984</name>
</gene>
<sequence>MPTPDYKYMAIENFKEEGKKYQLKYDIVLQHIEDLYNLKCKCLDIMKETRNMLESSQSKDYNIQNIMDSIDTLCQTFRLEETQSKCEDYFKDVSSPPIKTLALKSTVDHRTLTSIPPVPYNCVALAYLVDNGILGKSKNTSNFNGTSFTFIGGKIMGKLFLGMLGPAGMAITGLNFLNKAIKKNAENMDDAMKISFLSSKLSEHSSTLDKIDMKLCCIIEELNSSFIHISQLIYVDKDFSKLLGEIAKLDMAFKEKI</sequence>
<dbReference type="Proteomes" id="UP000183952">
    <property type="component" value="Unassembled WGS sequence"/>
</dbReference>
<organism evidence="1 2">
    <name type="scientific">Hathewaya proteolytica DSM 3090</name>
    <dbReference type="NCBI Taxonomy" id="1121331"/>
    <lineage>
        <taxon>Bacteria</taxon>
        <taxon>Bacillati</taxon>
        <taxon>Bacillota</taxon>
        <taxon>Clostridia</taxon>
        <taxon>Eubacteriales</taxon>
        <taxon>Clostridiaceae</taxon>
        <taxon>Hathewaya</taxon>
    </lineage>
</organism>
<dbReference type="AlphaFoldDB" id="A0A1M6QE45"/>
<proteinExistence type="predicted"/>
<accession>A0A1M6QE45</accession>
<reference evidence="1 2" key="1">
    <citation type="submission" date="2016-11" db="EMBL/GenBank/DDBJ databases">
        <authorList>
            <person name="Jaros S."/>
            <person name="Januszkiewicz K."/>
            <person name="Wedrychowicz H."/>
        </authorList>
    </citation>
    <scope>NUCLEOTIDE SEQUENCE [LARGE SCALE GENOMIC DNA]</scope>
    <source>
        <strain evidence="1 2">DSM 3090</strain>
    </source>
</reference>
<protein>
    <submittedName>
        <fullName evidence="1">Uncharacterized protein</fullName>
    </submittedName>
</protein>
<keyword evidence="2" id="KW-1185">Reference proteome</keyword>